<accession>A0A067TK42</accession>
<keyword evidence="2" id="KW-1185">Reference proteome</keyword>
<organism evidence="1 2">
    <name type="scientific">Galerina marginata (strain CBS 339.88)</name>
    <dbReference type="NCBI Taxonomy" id="685588"/>
    <lineage>
        <taxon>Eukaryota</taxon>
        <taxon>Fungi</taxon>
        <taxon>Dikarya</taxon>
        <taxon>Basidiomycota</taxon>
        <taxon>Agaricomycotina</taxon>
        <taxon>Agaricomycetes</taxon>
        <taxon>Agaricomycetidae</taxon>
        <taxon>Agaricales</taxon>
        <taxon>Agaricineae</taxon>
        <taxon>Strophariaceae</taxon>
        <taxon>Galerina</taxon>
    </lineage>
</organism>
<name>A0A067TK42_GALM3</name>
<dbReference type="AlphaFoldDB" id="A0A067TK42"/>
<dbReference type="HOGENOM" id="CLU_2867793_0_0_1"/>
<dbReference type="EMBL" id="KL142368">
    <property type="protein sequence ID" value="KDR83491.1"/>
    <property type="molecule type" value="Genomic_DNA"/>
</dbReference>
<sequence length="64" mass="6940">MSLLLVFGANQSAGIPQLVFQLSSSLKRVMTVCSYINRHQGQLTIVLDIITPPSPDLAYSLHGV</sequence>
<reference evidence="2" key="1">
    <citation type="journal article" date="2014" name="Proc. Natl. Acad. Sci. U.S.A.">
        <title>Extensive sampling of basidiomycete genomes demonstrates inadequacy of the white-rot/brown-rot paradigm for wood decay fungi.</title>
        <authorList>
            <person name="Riley R."/>
            <person name="Salamov A.A."/>
            <person name="Brown D.W."/>
            <person name="Nagy L.G."/>
            <person name="Floudas D."/>
            <person name="Held B.W."/>
            <person name="Levasseur A."/>
            <person name="Lombard V."/>
            <person name="Morin E."/>
            <person name="Otillar R."/>
            <person name="Lindquist E.A."/>
            <person name="Sun H."/>
            <person name="LaButti K.M."/>
            <person name="Schmutz J."/>
            <person name="Jabbour D."/>
            <person name="Luo H."/>
            <person name="Baker S.E."/>
            <person name="Pisabarro A.G."/>
            <person name="Walton J.D."/>
            <person name="Blanchette R.A."/>
            <person name="Henrissat B."/>
            <person name="Martin F."/>
            <person name="Cullen D."/>
            <person name="Hibbett D.S."/>
            <person name="Grigoriev I.V."/>
        </authorList>
    </citation>
    <scope>NUCLEOTIDE SEQUENCE [LARGE SCALE GENOMIC DNA]</scope>
    <source>
        <strain evidence="2">CBS 339.88</strain>
    </source>
</reference>
<dbReference type="Proteomes" id="UP000027222">
    <property type="component" value="Unassembled WGS sequence"/>
</dbReference>
<protein>
    <submittedName>
        <fullName evidence="1">Uncharacterized protein</fullName>
    </submittedName>
</protein>
<proteinExistence type="predicted"/>
<evidence type="ECO:0000313" key="2">
    <source>
        <dbReference type="Proteomes" id="UP000027222"/>
    </source>
</evidence>
<gene>
    <name evidence="1" type="ORF">GALMADRAFT_235661</name>
</gene>
<evidence type="ECO:0000313" key="1">
    <source>
        <dbReference type="EMBL" id="KDR83491.1"/>
    </source>
</evidence>